<feature type="compositionally biased region" description="Polar residues" evidence="1">
    <location>
        <begin position="53"/>
        <end position="62"/>
    </location>
</feature>
<dbReference type="PANTHER" id="PTHR22954">
    <property type="entry name" value="RETROVIRAL PROTEASE-RELATED"/>
    <property type="match status" value="1"/>
</dbReference>
<comment type="caution">
    <text evidence="2">The sequence shown here is derived from an EMBL/GenBank/DDBJ whole genome shotgun (WGS) entry which is preliminary data.</text>
</comment>
<protein>
    <submittedName>
        <fullName evidence="2">Uncharacterized protein</fullName>
    </submittedName>
</protein>
<keyword evidence="4" id="KW-1185">Reference proteome</keyword>
<dbReference type="Proteomes" id="UP000820818">
    <property type="component" value="Linkage Group LG1"/>
</dbReference>
<dbReference type="EMBL" id="WJBH02000016">
    <property type="protein sequence ID" value="KAI9551332.1"/>
    <property type="molecule type" value="Genomic_DNA"/>
</dbReference>
<dbReference type="PANTHER" id="PTHR22954:SF3">
    <property type="entry name" value="PROTEIN CBG08539"/>
    <property type="match status" value="1"/>
</dbReference>
<dbReference type="InterPro" id="IPR005312">
    <property type="entry name" value="DUF1759"/>
</dbReference>
<feature type="region of interest" description="Disordered" evidence="1">
    <location>
        <begin position="143"/>
        <end position="168"/>
    </location>
</feature>
<gene>
    <name evidence="2" type="ORF">GHT06_007000</name>
    <name evidence="3" type="ORF">GHT06_008871</name>
</gene>
<evidence type="ECO:0000313" key="4">
    <source>
        <dbReference type="Proteomes" id="UP000820818"/>
    </source>
</evidence>
<feature type="compositionally biased region" description="Polar residues" evidence="1">
    <location>
        <begin position="34"/>
        <end position="45"/>
    </location>
</feature>
<accession>A0AAD5KHE5</accession>
<sequence length="275" mass="31136">MEAIQERNSAAVEEVTNYLNQLKPHRKKKLPRQASISWNVSGSTPSEPPNVEMPSSSQSLPRNVSLARSPVGAGTSKQNNLEDNDIQQAKRRKLELEFKLEQSILDQERKMDDIKRKSEREQQDIQRSIDYENQRMEILSLAPKNPLSSTPRSSANHSPTTSQSTISPLSQVEADNQPPAMAHSSSLVQIPFSRWPKISITPFDGDSRHWPPFAHAIHATVEETNMPDSYKLMSLRDSLTDDIRKRMAHIFTGRHSYTQAWSELQSKYGIPGLII</sequence>
<feature type="region of interest" description="Disordered" evidence="1">
    <location>
        <begin position="23"/>
        <end position="85"/>
    </location>
</feature>
<feature type="compositionally biased region" description="Polar residues" evidence="1">
    <location>
        <begin position="146"/>
        <end position="168"/>
    </location>
</feature>
<evidence type="ECO:0000313" key="3">
    <source>
        <dbReference type="EMBL" id="KAI9565103.1"/>
    </source>
</evidence>
<reference evidence="2 4" key="1">
    <citation type="submission" date="2022-05" db="EMBL/GenBank/DDBJ databases">
        <title>A multi-omics perspective on studying reproductive biology in Daphnia sinensis.</title>
        <authorList>
            <person name="Jia J."/>
        </authorList>
    </citation>
    <scope>NUCLEOTIDE SEQUENCE</scope>
    <source>
        <strain evidence="2 4">WSL</strain>
    </source>
</reference>
<dbReference type="AlphaFoldDB" id="A0AAD5KHE5"/>
<evidence type="ECO:0000313" key="2">
    <source>
        <dbReference type="EMBL" id="KAI9551332.1"/>
    </source>
</evidence>
<dbReference type="EMBL" id="WJBH02000001">
    <property type="protein sequence ID" value="KAI9565103.1"/>
    <property type="molecule type" value="Genomic_DNA"/>
</dbReference>
<proteinExistence type="predicted"/>
<evidence type="ECO:0000256" key="1">
    <source>
        <dbReference type="SAM" id="MobiDB-lite"/>
    </source>
</evidence>
<feature type="region of interest" description="Disordered" evidence="1">
    <location>
        <begin position="111"/>
        <end position="130"/>
    </location>
</feature>
<organism evidence="2 4">
    <name type="scientific">Daphnia sinensis</name>
    <dbReference type="NCBI Taxonomy" id="1820382"/>
    <lineage>
        <taxon>Eukaryota</taxon>
        <taxon>Metazoa</taxon>
        <taxon>Ecdysozoa</taxon>
        <taxon>Arthropoda</taxon>
        <taxon>Crustacea</taxon>
        <taxon>Branchiopoda</taxon>
        <taxon>Diplostraca</taxon>
        <taxon>Cladocera</taxon>
        <taxon>Anomopoda</taxon>
        <taxon>Daphniidae</taxon>
        <taxon>Daphnia</taxon>
        <taxon>Daphnia similis group</taxon>
    </lineage>
</organism>
<name>A0AAD5KHE5_9CRUS</name>
<dbReference type="Pfam" id="PF03564">
    <property type="entry name" value="DUF1759"/>
    <property type="match status" value="1"/>
</dbReference>